<comment type="similarity">
    <text evidence="1">Belongs to the UDP-glycosyltransferase family.</text>
</comment>
<comment type="caution">
    <text evidence="2">The sequence shown here is derived from an EMBL/GenBank/DDBJ whole genome shotgun (WGS) entry which is preliminary data.</text>
</comment>
<organism evidence="2 3">
    <name type="scientific">Buddleja alternifolia</name>
    <dbReference type="NCBI Taxonomy" id="168488"/>
    <lineage>
        <taxon>Eukaryota</taxon>
        <taxon>Viridiplantae</taxon>
        <taxon>Streptophyta</taxon>
        <taxon>Embryophyta</taxon>
        <taxon>Tracheophyta</taxon>
        <taxon>Spermatophyta</taxon>
        <taxon>Magnoliopsida</taxon>
        <taxon>eudicotyledons</taxon>
        <taxon>Gunneridae</taxon>
        <taxon>Pentapetalae</taxon>
        <taxon>asterids</taxon>
        <taxon>lamiids</taxon>
        <taxon>Lamiales</taxon>
        <taxon>Scrophulariaceae</taxon>
        <taxon>Buddlejeae</taxon>
        <taxon>Buddleja</taxon>
    </lineage>
</organism>
<dbReference type="Proteomes" id="UP000826271">
    <property type="component" value="Unassembled WGS sequence"/>
</dbReference>
<evidence type="ECO:0000313" key="2">
    <source>
        <dbReference type="EMBL" id="KAG8382636.1"/>
    </source>
</evidence>
<dbReference type="PANTHER" id="PTHR48047:SF143">
    <property type="entry name" value="UDP-GLYCOSYLTRANSFERASE 73D1"/>
    <property type="match status" value="1"/>
</dbReference>
<gene>
    <name evidence="2" type="ORF">BUALT_Bualt05G0098000</name>
</gene>
<proteinExistence type="inferred from homology"/>
<dbReference type="GO" id="GO:0035251">
    <property type="term" value="F:UDP-glucosyltransferase activity"/>
    <property type="evidence" value="ECO:0007669"/>
    <property type="project" value="TreeGrafter"/>
</dbReference>
<name>A0AAV6XPX6_9LAMI</name>
<dbReference type="PANTHER" id="PTHR48047">
    <property type="entry name" value="GLYCOSYLTRANSFERASE"/>
    <property type="match status" value="1"/>
</dbReference>
<dbReference type="Gene3D" id="3.40.50.2000">
    <property type="entry name" value="Glycogen Phosphorylase B"/>
    <property type="match status" value="1"/>
</dbReference>
<accession>A0AAV6XPX6</accession>
<dbReference type="EMBL" id="WHWC01000005">
    <property type="protein sequence ID" value="KAG8382636.1"/>
    <property type="molecule type" value="Genomic_DNA"/>
</dbReference>
<protein>
    <submittedName>
        <fullName evidence="2">Uncharacterized protein</fullName>
    </submittedName>
</protein>
<evidence type="ECO:0000256" key="1">
    <source>
        <dbReference type="ARBA" id="ARBA00009995"/>
    </source>
</evidence>
<evidence type="ECO:0000313" key="3">
    <source>
        <dbReference type="Proteomes" id="UP000826271"/>
    </source>
</evidence>
<keyword evidence="3" id="KW-1185">Reference proteome</keyword>
<sequence>MVSSFSMHSCNLAVYATSSLVSMSVMISSSSTDSSSDSSSDSPIPTFPSRIASSKLLDCGSAGYIMELLVMGNEVAYLVSQDFDYEGSAIWGFHIMDIFIWNNVFRNGVLCGVTWFLPISLSLSHPSTSSLQIPRLVFHGMCCFLLLSSHNVKLYKPHVNVKSDTEPFFIPGMPVRVEIAKNQLPGSFMASADLDGIRDQMQEAEMSSHGVVVNTFPELKGGCAEEYNKVINKKVRCIRSVSLCNREELDKFERGNKALIDGKKCVE</sequence>
<dbReference type="SUPFAM" id="SSF53756">
    <property type="entry name" value="UDP-Glycosyltransferase/glycogen phosphorylase"/>
    <property type="match status" value="1"/>
</dbReference>
<dbReference type="AlphaFoldDB" id="A0AAV6XPX6"/>
<reference evidence="2" key="1">
    <citation type="submission" date="2019-10" db="EMBL/GenBank/DDBJ databases">
        <authorList>
            <person name="Zhang R."/>
            <person name="Pan Y."/>
            <person name="Wang J."/>
            <person name="Ma R."/>
            <person name="Yu S."/>
        </authorList>
    </citation>
    <scope>NUCLEOTIDE SEQUENCE</scope>
    <source>
        <strain evidence="2">LA-IB0</strain>
        <tissue evidence="2">Leaf</tissue>
    </source>
</reference>